<dbReference type="Pfam" id="PF05193">
    <property type="entry name" value="Peptidase_M16_C"/>
    <property type="match status" value="1"/>
</dbReference>
<dbReference type="Pfam" id="PF00675">
    <property type="entry name" value="Peptidase_M16"/>
    <property type="match status" value="1"/>
</dbReference>
<reference evidence="4" key="1">
    <citation type="journal article" date="2019" name="Int. J. Syst. Evol. Microbiol.">
        <title>The Global Catalogue of Microorganisms (GCM) 10K type strain sequencing project: providing services to taxonomists for standard genome sequencing and annotation.</title>
        <authorList>
            <consortium name="The Broad Institute Genomics Platform"/>
            <consortium name="The Broad Institute Genome Sequencing Center for Infectious Disease"/>
            <person name="Wu L."/>
            <person name="Ma J."/>
        </authorList>
    </citation>
    <scope>NUCLEOTIDE SEQUENCE [LARGE SCALE GENOMIC DNA]</scope>
    <source>
        <strain evidence="4">IBRC-M 10908</strain>
    </source>
</reference>
<evidence type="ECO:0000313" key="3">
    <source>
        <dbReference type="EMBL" id="MFC4335481.1"/>
    </source>
</evidence>
<dbReference type="Gene3D" id="3.30.830.10">
    <property type="entry name" value="Metalloenzyme, LuxS/M16 peptidase-like"/>
    <property type="match status" value="2"/>
</dbReference>
<evidence type="ECO:0000259" key="2">
    <source>
        <dbReference type="Pfam" id="PF05193"/>
    </source>
</evidence>
<dbReference type="PANTHER" id="PTHR11851">
    <property type="entry name" value="METALLOPROTEASE"/>
    <property type="match status" value="1"/>
</dbReference>
<protein>
    <submittedName>
        <fullName evidence="3">M16 family metallopeptidase</fullName>
    </submittedName>
</protein>
<evidence type="ECO:0000313" key="4">
    <source>
        <dbReference type="Proteomes" id="UP001595823"/>
    </source>
</evidence>
<dbReference type="Proteomes" id="UP001595823">
    <property type="component" value="Unassembled WGS sequence"/>
</dbReference>
<keyword evidence="4" id="KW-1185">Reference proteome</keyword>
<dbReference type="InterPro" id="IPR007863">
    <property type="entry name" value="Peptidase_M16_C"/>
</dbReference>
<feature type="domain" description="Peptidase M16 N-terminal" evidence="1">
    <location>
        <begin position="56"/>
        <end position="164"/>
    </location>
</feature>
<gene>
    <name evidence="3" type="ORF">ACFPET_09750</name>
</gene>
<dbReference type="PANTHER" id="PTHR11851:SF224">
    <property type="entry name" value="PROCESSING PROTEASE"/>
    <property type="match status" value="1"/>
</dbReference>
<dbReference type="InterPro" id="IPR050361">
    <property type="entry name" value="MPP/UQCRC_Complex"/>
</dbReference>
<accession>A0ABV8TY84</accession>
<dbReference type="EMBL" id="JBHSDK010000013">
    <property type="protein sequence ID" value="MFC4335481.1"/>
    <property type="molecule type" value="Genomic_DNA"/>
</dbReference>
<organism evidence="3 4">
    <name type="scientific">Salininema proteolyticum</name>
    <dbReference type="NCBI Taxonomy" id="1607685"/>
    <lineage>
        <taxon>Bacteria</taxon>
        <taxon>Bacillati</taxon>
        <taxon>Actinomycetota</taxon>
        <taxon>Actinomycetes</taxon>
        <taxon>Glycomycetales</taxon>
        <taxon>Glycomycetaceae</taxon>
        <taxon>Salininema</taxon>
    </lineage>
</organism>
<feature type="domain" description="Peptidase M16 C-terminal" evidence="2">
    <location>
        <begin position="176"/>
        <end position="350"/>
    </location>
</feature>
<name>A0ABV8TY84_9ACTN</name>
<dbReference type="SUPFAM" id="SSF63411">
    <property type="entry name" value="LuxS/MPP-like metallohydrolase"/>
    <property type="match status" value="2"/>
</dbReference>
<dbReference type="InterPro" id="IPR011765">
    <property type="entry name" value="Pept_M16_N"/>
</dbReference>
<evidence type="ECO:0000259" key="1">
    <source>
        <dbReference type="Pfam" id="PF00675"/>
    </source>
</evidence>
<sequence>MTAIPALGPETALPLSVPVETTLDNGLRVTVYPHSATGLVDAGLRFNGAGAPMAAADLLASTALTGTADLDQEAIAARLQGMGGSLGVGSSADHLTLRGSALSENTAGLFDTMADILTGARYPEHEFDTEQKRLVDSLSVAEKEASYVVGRELNARLWPDHPYGHQDPTSAEVEAVTQADVAALHRDRLGPDGAEFILVADTDPDVLLSQVKAIFGEWDGGRAFPPNAALPAWQKKPLLLRHRDNSVQSAIRVAAPAVGRTHPDNAAQQLANLVYGGYFSSRLVANLREEKGYGYSPRSSVHHRPAGSVQVSYVDVANDVTAPALEETYRELDGLTANPPTRDELDQARNYALGSLRLALASQGGLAGYATTLAADGLPLSWIGEHAENLQRVTVDDVVRVAGERLSSAQSVTVVLGDRDATAAGLADLGEIEEA</sequence>
<comment type="caution">
    <text evidence="3">The sequence shown here is derived from an EMBL/GenBank/DDBJ whole genome shotgun (WGS) entry which is preliminary data.</text>
</comment>
<dbReference type="InterPro" id="IPR011249">
    <property type="entry name" value="Metalloenz_LuxS/M16"/>
</dbReference>
<dbReference type="RefSeq" id="WP_380620372.1">
    <property type="nucleotide sequence ID" value="NZ_JBHSDK010000013.1"/>
</dbReference>
<proteinExistence type="predicted"/>